<keyword evidence="7 9" id="KW-0057">Aromatic amino acid biosynthesis</keyword>
<evidence type="ECO:0000313" key="14">
    <source>
        <dbReference type="Proteomes" id="UP000577362"/>
    </source>
</evidence>
<reference evidence="13 14" key="1">
    <citation type="submission" date="2020-08" db="EMBL/GenBank/DDBJ databases">
        <title>Genomic Encyclopedia of Type Strains, Phase IV (KMG-IV): sequencing the most valuable type-strain genomes for metagenomic binning, comparative biology and taxonomic classification.</title>
        <authorList>
            <person name="Goeker M."/>
        </authorList>
    </citation>
    <scope>NUCLEOTIDE SEQUENCE [LARGE SCALE GENOMIC DNA]</scope>
    <source>
        <strain evidence="13 14">DSM 103737</strain>
    </source>
</reference>
<evidence type="ECO:0000256" key="9">
    <source>
        <dbReference type="HAMAP-Rule" id="MF_00169"/>
    </source>
</evidence>
<dbReference type="GO" id="GO:0009073">
    <property type="term" value="P:aromatic amino acid family biosynthetic process"/>
    <property type="evidence" value="ECO:0007669"/>
    <property type="project" value="UniProtKB-KW"/>
</dbReference>
<proteinExistence type="inferred from homology"/>
<dbReference type="InterPro" id="IPR036441">
    <property type="entry name" value="DHquinase_II_sf"/>
</dbReference>
<evidence type="ECO:0000256" key="8">
    <source>
        <dbReference type="ARBA" id="ARBA00023239"/>
    </source>
</evidence>
<feature type="binding site" evidence="9 11">
    <location>
        <begin position="101"/>
        <end position="102"/>
    </location>
    <ligand>
        <name>substrate</name>
    </ligand>
</feature>
<dbReference type="NCBIfam" id="TIGR01088">
    <property type="entry name" value="aroQ"/>
    <property type="match status" value="1"/>
</dbReference>
<dbReference type="EMBL" id="JACIEN010000001">
    <property type="protein sequence ID" value="MBB4016071.1"/>
    <property type="molecule type" value="Genomic_DNA"/>
</dbReference>
<dbReference type="EC" id="4.2.1.10" evidence="6 9"/>
<accession>A0A840BRK6</accession>
<feature type="site" description="Transition state stabilizer" evidence="9 12">
    <location>
        <position position="18"/>
    </location>
</feature>
<keyword evidence="9" id="KW-0028">Amino-acid biosynthesis</keyword>
<dbReference type="Pfam" id="PF01220">
    <property type="entry name" value="DHquinase_II"/>
    <property type="match status" value="1"/>
</dbReference>
<dbReference type="GO" id="GO:0019631">
    <property type="term" value="P:quinate catabolic process"/>
    <property type="evidence" value="ECO:0007669"/>
    <property type="project" value="TreeGrafter"/>
</dbReference>
<feature type="active site" description="Proton donor" evidence="9 10">
    <location>
        <position position="100"/>
    </location>
</feature>
<dbReference type="CDD" id="cd00466">
    <property type="entry name" value="DHQase_II"/>
    <property type="match status" value="1"/>
</dbReference>
<evidence type="ECO:0000256" key="2">
    <source>
        <dbReference type="ARBA" id="ARBA00003924"/>
    </source>
</evidence>
<evidence type="ECO:0000256" key="4">
    <source>
        <dbReference type="ARBA" id="ARBA00011037"/>
    </source>
</evidence>
<gene>
    <name evidence="9" type="primary">aroQ</name>
    <name evidence="13" type="ORF">GGR16_001077</name>
</gene>
<dbReference type="InterPro" id="IPR018509">
    <property type="entry name" value="DHquinase_II_CS"/>
</dbReference>
<feature type="active site" description="Proton acceptor" evidence="9 10">
    <location>
        <position position="23"/>
    </location>
</feature>
<evidence type="ECO:0000256" key="6">
    <source>
        <dbReference type="ARBA" id="ARBA00012060"/>
    </source>
</evidence>
<dbReference type="AlphaFoldDB" id="A0A840BRK6"/>
<name>A0A840BRK6_9HYPH</name>
<keyword evidence="14" id="KW-1185">Reference proteome</keyword>
<dbReference type="GO" id="GO:0008652">
    <property type="term" value="P:amino acid biosynthetic process"/>
    <property type="evidence" value="ECO:0007669"/>
    <property type="project" value="UniProtKB-KW"/>
</dbReference>
<sequence>MVAVHIINGPNLNLLGVREPQTYGSLTLAAIEQRLVELGARLDAEVTCRQSNVEGELVGFIHEAGLAGAGIILNAAAYTHTSIALRDAIKAVDAVAIEVHLSNVHAREAFRHHSTIAPVCAGVICGFGPVSYELALDAIVRILRQRHGADGN</sequence>
<dbReference type="SUPFAM" id="SSF52304">
    <property type="entry name" value="Type II 3-dehydroquinate dehydratase"/>
    <property type="match status" value="1"/>
</dbReference>
<organism evidence="13 14">
    <name type="scientific">Chelatococcus caeni</name>
    <dbReference type="NCBI Taxonomy" id="1348468"/>
    <lineage>
        <taxon>Bacteria</taxon>
        <taxon>Pseudomonadati</taxon>
        <taxon>Pseudomonadota</taxon>
        <taxon>Alphaproteobacteria</taxon>
        <taxon>Hyphomicrobiales</taxon>
        <taxon>Chelatococcaceae</taxon>
        <taxon>Chelatococcus</taxon>
    </lineage>
</organism>
<evidence type="ECO:0000313" key="13">
    <source>
        <dbReference type="EMBL" id="MBB4016071.1"/>
    </source>
</evidence>
<keyword evidence="8 9" id="KW-0456">Lyase</keyword>
<comment type="function">
    <text evidence="2 9">Catalyzes a trans-dehydration via an enolate intermediate.</text>
</comment>
<evidence type="ECO:0000256" key="5">
    <source>
        <dbReference type="ARBA" id="ARBA00011193"/>
    </source>
</evidence>
<dbReference type="PANTHER" id="PTHR21272">
    <property type="entry name" value="CATABOLIC 3-DEHYDROQUINASE"/>
    <property type="match status" value="1"/>
</dbReference>
<evidence type="ECO:0000256" key="12">
    <source>
        <dbReference type="PIRSR" id="PIRSR001399-3"/>
    </source>
</evidence>
<dbReference type="InterPro" id="IPR001874">
    <property type="entry name" value="DHquinase_II"/>
</dbReference>
<dbReference type="PIRSF" id="PIRSF001399">
    <property type="entry name" value="DHquinase_II"/>
    <property type="match status" value="1"/>
</dbReference>
<dbReference type="NCBIfam" id="NF003805">
    <property type="entry name" value="PRK05395.1-2"/>
    <property type="match status" value="1"/>
</dbReference>
<dbReference type="NCBIfam" id="NF003807">
    <property type="entry name" value="PRK05395.1-4"/>
    <property type="match status" value="1"/>
</dbReference>
<evidence type="ECO:0000256" key="7">
    <source>
        <dbReference type="ARBA" id="ARBA00023141"/>
    </source>
</evidence>
<comment type="pathway">
    <text evidence="3 9">Metabolic intermediate biosynthesis; chorismate biosynthesis; chorismate from D-erythrose 4-phosphate and phosphoenolpyruvate: step 3/7.</text>
</comment>
<comment type="similarity">
    <text evidence="4 9">Belongs to the type-II 3-dehydroquinase family.</text>
</comment>
<feature type="binding site" evidence="9 11">
    <location>
        <position position="80"/>
    </location>
    <ligand>
        <name>substrate</name>
    </ligand>
</feature>
<dbReference type="PANTHER" id="PTHR21272:SF3">
    <property type="entry name" value="CATABOLIC 3-DEHYDROQUINASE"/>
    <property type="match status" value="1"/>
</dbReference>
<comment type="caution">
    <text evidence="13">The sequence shown here is derived from an EMBL/GenBank/DDBJ whole genome shotgun (WGS) entry which is preliminary data.</text>
</comment>
<evidence type="ECO:0000256" key="1">
    <source>
        <dbReference type="ARBA" id="ARBA00001864"/>
    </source>
</evidence>
<dbReference type="GO" id="GO:0003855">
    <property type="term" value="F:3-dehydroquinate dehydratase activity"/>
    <property type="evidence" value="ECO:0007669"/>
    <property type="project" value="UniProtKB-UniRule"/>
</dbReference>
<feature type="binding site" evidence="9 11">
    <location>
        <position position="87"/>
    </location>
    <ligand>
        <name>substrate</name>
    </ligand>
</feature>
<evidence type="ECO:0000256" key="10">
    <source>
        <dbReference type="PIRSR" id="PIRSR001399-1"/>
    </source>
</evidence>
<comment type="subunit">
    <text evidence="5 9">Homododecamer.</text>
</comment>
<feature type="binding site" evidence="9 11">
    <location>
        <position position="111"/>
    </location>
    <ligand>
        <name>substrate</name>
    </ligand>
</feature>
<dbReference type="Proteomes" id="UP000577362">
    <property type="component" value="Unassembled WGS sequence"/>
</dbReference>
<protein>
    <recommendedName>
        <fullName evidence="6 9">3-dehydroquinate dehydratase</fullName>
        <shortName evidence="9">3-dehydroquinase</shortName>
        <ecNumber evidence="6 9">4.2.1.10</ecNumber>
    </recommendedName>
    <alternativeName>
        <fullName evidence="9">Type II DHQase</fullName>
    </alternativeName>
</protein>
<dbReference type="RefSeq" id="WP_019402703.1">
    <property type="nucleotide sequence ID" value="NZ_JACIEN010000001.1"/>
</dbReference>
<evidence type="ECO:0000256" key="3">
    <source>
        <dbReference type="ARBA" id="ARBA00004902"/>
    </source>
</evidence>
<dbReference type="GO" id="GO:0009423">
    <property type="term" value="P:chorismate biosynthetic process"/>
    <property type="evidence" value="ECO:0007669"/>
    <property type="project" value="UniProtKB-UniRule"/>
</dbReference>
<evidence type="ECO:0000256" key="11">
    <source>
        <dbReference type="PIRSR" id="PIRSR001399-2"/>
    </source>
</evidence>
<dbReference type="PROSITE" id="PS01029">
    <property type="entry name" value="DEHYDROQUINASE_II"/>
    <property type="match status" value="1"/>
</dbReference>
<dbReference type="NCBIfam" id="NF003806">
    <property type="entry name" value="PRK05395.1-3"/>
    <property type="match status" value="1"/>
</dbReference>
<dbReference type="Gene3D" id="3.40.50.9100">
    <property type="entry name" value="Dehydroquinase, class II"/>
    <property type="match status" value="1"/>
</dbReference>
<dbReference type="UniPathway" id="UPA00053">
    <property type="reaction ID" value="UER00086"/>
</dbReference>
<comment type="catalytic activity">
    <reaction evidence="1 9">
        <text>3-dehydroquinate = 3-dehydroshikimate + H2O</text>
        <dbReference type="Rhea" id="RHEA:21096"/>
        <dbReference type="ChEBI" id="CHEBI:15377"/>
        <dbReference type="ChEBI" id="CHEBI:16630"/>
        <dbReference type="ChEBI" id="CHEBI:32364"/>
        <dbReference type="EC" id="4.2.1.10"/>
    </reaction>
</comment>
<dbReference type="HAMAP" id="MF_00169">
    <property type="entry name" value="AroQ"/>
    <property type="match status" value="1"/>
</dbReference>
<feature type="binding site" evidence="9 11">
    <location>
        <position position="74"/>
    </location>
    <ligand>
        <name>substrate</name>
    </ligand>
</feature>